<dbReference type="Gene3D" id="2.60.40.10">
    <property type="entry name" value="Immunoglobulins"/>
    <property type="match status" value="2"/>
</dbReference>
<gene>
    <name evidence="2" type="ORF">DI598_17030</name>
</gene>
<dbReference type="AlphaFoldDB" id="A0A2W5GJF2"/>
<sequence>MTIYASAHHIKGGWIGYQYVSSTSTTTTYNVTVYLYVSCTTSGPTDKVVLGVFDGSSNSTVLTKSINNTTHYNLTKGTFNACMTNPPSICYNVYTYQTSITLNNNTGGYVLAVQDAYRIDNIANISNSGSTGITITGTIPGIINGISYANNNSPQFIFQDTAIVCHNASISLPFTATDVDGDSLSYSFTNGLNVANASQNTSSNTPSAPPYPSLTYLNGFSGQQPLGSSVTINPTTGLISGTAPSTTGEYVVAVYVKEWRNGVLIDSIKKELQILVNNCTLSAATLDPSYINCQDFSFTFSNGSSTNISYYAWDFGDVNSSSNTSSLATPTHEYSDTGLYTLKLTVKNTSGCQDSTTASVKVYPGFNAGFYTQGTCYQSPISFFDTSYCKYGAITSWYWNFGDGAVNTTTQNPTHLYSSPANYSASLIIQSNKGCIDTATNAVIVNGKPDLKLPFTDTLICSIDSLQLHAISTSAKSYSWTPTGNTIMNENT</sequence>
<feature type="non-terminal residue" evidence="2">
    <location>
        <position position="492"/>
    </location>
</feature>
<evidence type="ECO:0000313" key="2">
    <source>
        <dbReference type="EMBL" id="PZP42349.1"/>
    </source>
</evidence>
<proteinExistence type="predicted"/>
<dbReference type="PROSITE" id="PS50093">
    <property type="entry name" value="PKD"/>
    <property type="match status" value="2"/>
</dbReference>
<dbReference type="InterPro" id="IPR000601">
    <property type="entry name" value="PKD_dom"/>
</dbReference>
<dbReference type="Proteomes" id="UP000249645">
    <property type="component" value="Unassembled WGS sequence"/>
</dbReference>
<evidence type="ECO:0000313" key="3">
    <source>
        <dbReference type="Proteomes" id="UP000249645"/>
    </source>
</evidence>
<dbReference type="InterPro" id="IPR022409">
    <property type="entry name" value="PKD/Chitinase_dom"/>
</dbReference>
<evidence type="ECO:0000259" key="1">
    <source>
        <dbReference type="PROSITE" id="PS50093"/>
    </source>
</evidence>
<dbReference type="CDD" id="cd00146">
    <property type="entry name" value="PKD"/>
    <property type="match status" value="2"/>
</dbReference>
<dbReference type="SUPFAM" id="SSF49299">
    <property type="entry name" value="PKD domain"/>
    <property type="match status" value="2"/>
</dbReference>
<dbReference type="EMBL" id="QFOI01000437">
    <property type="protein sequence ID" value="PZP42349.1"/>
    <property type="molecule type" value="Genomic_DNA"/>
</dbReference>
<reference evidence="2 3" key="1">
    <citation type="submission" date="2017-11" db="EMBL/GenBank/DDBJ databases">
        <title>Infants hospitalized years apart are colonized by the same room-sourced microbial strains.</title>
        <authorList>
            <person name="Brooks B."/>
            <person name="Olm M.R."/>
            <person name="Firek B.A."/>
            <person name="Baker R."/>
            <person name="Thomas B.C."/>
            <person name="Morowitz M.J."/>
            <person name="Banfield J.F."/>
        </authorList>
    </citation>
    <scope>NUCLEOTIDE SEQUENCE [LARGE SCALE GENOMIC DNA]</scope>
    <source>
        <strain evidence="2">S2_009_000_R2_76</strain>
    </source>
</reference>
<dbReference type="SMART" id="SM00089">
    <property type="entry name" value="PKD"/>
    <property type="match status" value="2"/>
</dbReference>
<dbReference type="Pfam" id="PF18911">
    <property type="entry name" value="PKD_4"/>
    <property type="match status" value="2"/>
</dbReference>
<comment type="caution">
    <text evidence="2">The sequence shown here is derived from an EMBL/GenBank/DDBJ whole genome shotgun (WGS) entry which is preliminary data.</text>
</comment>
<protein>
    <recommendedName>
        <fullName evidence="1">PKD domain-containing protein</fullName>
    </recommendedName>
</protein>
<dbReference type="InterPro" id="IPR013783">
    <property type="entry name" value="Ig-like_fold"/>
</dbReference>
<accession>A0A2W5GJF2</accession>
<name>A0A2W5GJF2_9SPHI</name>
<organism evidence="2 3">
    <name type="scientific">Pseudopedobacter saltans</name>
    <dbReference type="NCBI Taxonomy" id="151895"/>
    <lineage>
        <taxon>Bacteria</taxon>
        <taxon>Pseudomonadati</taxon>
        <taxon>Bacteroidota</taxon>
        <taxon>Sphingobacteriia</taxon>
        <taxon>Sphingobacteriales</taxon>
        <taxon>Sphingobacteriaceae</taxon>
        <taxon>Pseudopedobacter</taxon>
    </lineage>
</organism>
<dbReference type="InterPro" id="IPR035986">
    <property type="entry name" value="PKD_dom_sf"/>
</dbReference>
<feature type="domain" description="PKD" evidence="1">
    <location>
        <begin position="392"/>
        <end position="445"/>
    </location>
</feature>
<feature type="domain" description="PKD" evidence="1">
    <location>
        <begin position="297"/>
        <end position="362"/>
    </location>
</feature>